<reference evidence="2 3" key="1">
    <citation type="submission" date="2018-03" db="EMBL/GenBank/DDBJ databases">
        <title>Genomic framework for the identification of Micromonospora saelicesensis and Micromonospora noduli.</title>
        <authorList>
            <person name="Riesco R."/>
            <person name="Trujillo M.E."/>
        </authorList>
    </citation>
    <scope>NUCLEOTIDE SEQUENCE [LARGE SCALE GENOMIC DNA]</scope>
    <source>
        <strain evidence="2 3">GAR05</strain>
    </source>
</reference>
<keyword evidence="3" id="KW-1185">Reference proteome</keyword>
<dbReference type="Proteomes" id="UP000249334">
    <property type="component" value="Unassembled WGS sequence"/>
</dbReference>
<feature type="region of interest" description="Disordered" evidence="1">
    <location>
        <begin position="1"/>
        <end position="42"/>
    </location>
</feature>
<accession>A0ABX9CPR8</accession>
<feature type="compositionally biased region" description="Polar residues" evidence="1">
    <location>
        <begin position="186"/>
        <end position="198"/>
    </location>
</feature>
<evidence type="ECO:0000256" key="1">
    <source>
        <dbReference type="SAM" id="MobiDB-lite"/>
    </source>
</evidence>
<evidence type="ECO:0000313" key="3">
    <source>
        <dbReference type="Proteomes" id="UP000249334"/>
    </source>
</evidence>
<gene>
    <name evidence="2" type="ORF">GAR05_00886</name>
</gene>
<feature type="region of interest" description="Disordered" evidence="1">
    <location>
        <begin position="139"/>
        <end position="198"/>
    </location>
</feature>
<proteinExistence type="predicted"/>
<protein>
    <submittedName>
        <fullName evidence="2">Uncharacterized protein</fullName>
    </submittedName>
</protein>
<dbReference type="EMBL" id="PXXW01000008">
    <property type="protein sequence ID" value="RAO03904.1"/>
    <property type="molecule type" value="Genomic_DNA"/>
</dbReference>
<evidence type="ECO:0000313" key="2">
    <source>
        <dbReference type="EMBL" id="RAO03904.1"/>
    </source>
</evidence>
<organism evidence="2 3">
    <name type="scientific">Micromonospora saelicesensis</name>
    <dbReference type="NCBI Taxonomy" id="285676"/>
    <lineage>
        <taxon>Bacteria</taxon>
        <taxon>Bacillati</taxon>
        <taxon>Actinomycetota</taxon>
        <taxon>Actinomycetes</taxon>
        <taxon>Micromonosporales</taxon>
        <taxon>Micromonosporaceae</taxon>
        <taxon>Micromonospora</taxon>
    </lineage>
</organism>
<feature type="compositionally biased region" description="Polar residues" evidence="1">
    <location>
        <begin position="12"/>
        <end position="42"/>
    </location>
</feature>
<name>A0ABX9CPR8_9ACTN</name>
<sequence>MGRAHRAPPGSGRSQKTQCRTPCWSSAETVTPPGSTRALSRTNTRAAVRAKIRARSRSGAVIGRWITQRSLIGSGAVRGAALAAATRPVFSSDMVRRVGSPTDSFGCARGCPSSDGIDVQGRSPPVAFGGDRPPAAVRGVRQQGRAGGARRVGSRRVGSRRRCETSTRGANRPQQHRITESDATDTESPMSRTSPSHLPTYVTRTTYVACVEAADQYWASQPTARDSTCLSRPQWTSCSTIS</sequence>
<comment type="caution">
    <text evidence="2">The sequence shown here is derived from an EMBL/GenBank/DDBJ whole genome shotgun (WGS) entry which is preliminary data.</text>
</comment>